<dbReference type="AlphaFoldDB" id="A0A6F8PY52"/>
<organism evidence="1 2">
    <name type="scientific">Thiosulfatimonas sediminis</name>
    <dbReference type="NCBI Taxonomy" id="2675054"/>
    <lineage>
        <taxon>Bacteria</taxon>
        <taxon>Pseudomonadati</taxon>
        <taxon>Pseudomonadota</taxon>
        <taxon>Gammaproteobacteria</taxon>
        <taxon>Thiotrichales</taxon>
        <taxon>Piscirickettsiaceae</taxon>
        <taxon>Thiosulfatimonas</taxon>
    </lineage>
</organism>
<dbReference type="EMBL" id="AP021889">
    <property type="protein sequence ID" value="BBP47073.1"/>
    <property type="molecule type" value="Genomic_DNA"/>
</dbReference>
<sequence>MDKDFLLSKKETNPYHEQVCLQSLKEKQPISTTNLQMKSNDKKYIANNYRGYKNGRTFFRRLDEST</sequence>
<gene>
    <name evidence="1" type="ORF">THMIRHAS_24460</name>
</gene>
<evidence type="ECO:0000313" key="1">
    <source>
        <dbReference type="EMBL" id="BBP47073.1"/>
    </source>
</evidence>
<dbReference type="Proteomes" id="UP000501726">
    <property type="component" value="Chromosome"/>
</dbReference>
<name>A0A6F8PY52_9GAMM</name>
<proteinExistence type="predicted"/>
<keyword evidence="2" id="KW-1185">Reference proteome</keyword>
<dbReference type="KEGG" id="tse:THMIRHAS_24460"/>
<evidence type="ECO:0000313" key="2">
    <source>
        <dbReference type="Proteomes" id="UP000501726"/>
    </source>
</evidence>
<accession>A0A6F8PY52</accession>
<protein>
    <submittedName>
        <fullName evidence="1">Uncharacterized protein</fullName>
    </submittedName>
</protein>
<reference evidence="2" key="1">
    <citation type="submission" date="2019-11" db="EMBL/GenBank/DDBJ databases">
        <title>Isolation and characterization of two novel species in the genus Thiomicrorhabdus.</title>
        <authorList>
            <person name="Mochizuki J."/>
            <person name="Kojima H."/>
            <person name="Fukui M."/>
        </authorList>
    </citation>
    <scope>NUCLEOTIDE SEQUENCE [LARGE SCALE GENOMIC DNA]</scope>
    <source>
        <strain evidence="2">aks77</strain>
    </source>
</reference>